<gene>
    <name evidence="2" type="ORF">ONZ51_g11425</name>
</gene>
<dbReference type="AlphaFoldDB" id="A0AAD7X6C3"/>
<evidence type="ECO:0000313" key="2">
    <source>
        <dbReference type="EMBL" id="KAJ8457607.1"/>
    </source>
</evidence>
<proteinExistence type="predicted"/>
<protein>
    <submittedName>
        <fullName evidence="2">Uncharacterized protein</fullName>
    </submittedName>
</protein>
<sequence length="106" mass="10912">MSPPATPSGTASESVSSTWPAGTAASPPTLPGPSTLQPNTQDPSSESVHGPVEVVKDPPPSPPPLVAGAKRPLCTPGAHALDNGKSPKLHADVSAHKEFEYYRYGY</sequence>
<feature type="region of interest" description="Disordered" evidence="1">
    <location>
        <begin position="1"/>
        <end position="89"/>
    </location>
</feature>
<evidence type="ECO:0000256" key="1">
    <source>
        <dbReference type="SAM" id="MobiDB-lite"/>
    </source>
</evidence>
<dbReference type="EMBL" id="JAPEVG010000543">
    <property type="protein sequence ID" value="KAJ8457607.1"/>
    <property type="molecule type" value="Genomic_DNA"/>
</dbReference>
<reference evidence="2" key="1">
    <citation type="submission" date="2022-11" db="EMBL/GenBank/DDBJ databases">
        <title>Genome Sequence of Cubamyces cubensis.</title>
        <authorList>
            <person name="Buettner E."/>
        </authorList>
    </citation>
    <scope>NUCLEOTIDE SEQUENCE</scope>
    <source>
        <strain evidence="2">MPL-01</strain>
    </source>
</reference>
<name>A0AAD7X6C3_9APHY</name>
<organism evidence="2 3">
    <name type="scientific">Trametes cubensis</name>
    <dbReference type="NCBI Taxonomy" id="1111947"/>
    <lineage>
        <taxon>Eukaryota</taxon>
        <taxon>Fungi</taxon>
        <taxon>Dikarya</taxon>
        <taxon>Basidiomycota</taxon>
        <taxon>Agaricomycotina</taxon>
        <taxon>Agaricomycetes</taxon>
        <taxon>Polyporales</taxon>
        <taxon>Polyporaceae</taxon>
        <taxon>Trametes</taxon>
    </lineage>
</organism>
<feature type="compositionally biased region" description="Polar residues" evidence="1">
    <location>
        <begin position="32"/>
        <end position="47"/>
    </location>
</feature>
<dbReference type="Proteomes" id="UP001215151">
    <property type="component" value="Unassembled WGS sequence"/>
</dbReference>
<evidence type="ECO:0000313" key="3">
    <source>
        <dbReference type="Proteomes" id="UP001215151"/>
    </source>
</evidence>
<keyword evidence="3" id="KW-1185">Reference proteome</keyword>
<accession>A0AAD7X6C3</accession>
<comment type="caution">
    <text evidence="2">The sequence shown here is derived from an EMBL/GenBank/DDBJ whole genome shotgun (WGS) entry which is preliminary data.</text>
</comment>
<feature type="compositionally biased region" description="Polar residues" evidence="1">
    <location>
        <begin position="7"/>
        <end position="20"/>
    </location>
</feature>